<comment type="caution">
    <text evidence="1">The sequence shown here is derived from an EMBL/GenBank/DDBJ whole genome shotgun (WGS) entry which is preliminary data.</text>
</comment>
<evidence type="ECO:0000313" key="2">
    <source>
        <dbReference type="Proteomes" id="UP001367676"/>
    </source>
</evidence>
<dbReference type="Proteomes" id="UP001367676">
    <property type="component" value="Unassembled WGS sequence"/>
</dbReference>
<keyword evidence="2" id="KW-1185">Reference proteome</keyword>
<reference evidence="1 2" key="1">
    <citation type="submission" date="2024-03" db="EMBL/GenBank/DDBJ databases">
        <title>Adaptation during the transition from Ophiocordyceps entomopathogen to insect associate is accompanied by gene loss and intensified selection.</title>
        <authorList>
            <person name="Ward C.M."/>
            <person name="Onetto C.A."/>
            <person name="Borneman A.R."/>
        </authorList>
    </citation>
    <scope>NUCLEOTIDE SEQUENCE [LARGE SCALE GENOMIC DNA]</scope>
    <source>
        <strain evidence="1">AWRI1</strain>
        <tissue evidence="1">Single Adult Female</tissue>
    </source>
</reference>
<dbReference type="AlphaFoldDB" id="A0AAN9TSU8"/>
<dbReference type="EMBL" id="JBBCAQ010000033">
    <property type="protein sequence ID" value="KAK7582389.1"/>
    <property type="molecule type" value="Genomic_DNA"/>
</dbReference>
<proteinExistence type="predicted"/>
<protein>
    <submittedName>
        <fullName evidence="1">Uncharacterized protein</fullName>
    </submittedName>
</protein>
<accession>A0AAN9TSU8</accession>
<organism evidence="1 2">
    <name type="scientific">Parthenolecanium corni</name>
    <dbReference type="NCBI Taxonomy" id="536013"/>
    <lineage>
        <taxon>Eukaryota</taxon>
        <taxon>Metazoa</taxon>
        <taxon>Ecdysozoa</taxon>
        <taxon>Arthropoda</taxon>
        <taxon>Hexapoda</taxon>
        <taxon>Insecta</taxon>
        <taxon>Pterygota</taxon>
        <taxon>Neoptera</taxon>
        <taxon>Paraneoptera</taxon>
        <taxon>Hemiptera</taxon>
        <taxon>Sternorrhyncha</taxon>
        <taxon>Coccoidea</taxon>
        <taxon>Coccidae</taxon>
        <taxon>Parthenolecanium</taxon>
    </lineage>
</organism>
<gene>
    <name evidence="1" type="ORF">V9T40_013834</name>
</gene>
<name>A0AAN9TSU8_9HEMI</name>
<sequence length="72" mass="8139">MGKKRLLERRARLVKFILQYAPKFEYLRGESNVVADTLSRIEPIEAVPPVITLTKIAAAQNTDAEIARCLLK</sequence>
<evidence type="ECO:0000313" key="1">
    <source>
        <dbReference type="EMBL" id="KAK7582389.1"/>
    </source>
</evidence>